<evidence type="ECO:0000313" key="2">
    <source>
        <dbReference type="Proteomes" id="UP000249828"/>
    </source>
</evidence>
<dbReference type="EMBL" id="PIEU01000083">
    <property type="protein sequence ID" value="PZL72487.1"/>
    <property type="molecule type" value="Genomic_DNA"/>
</dbReference>
<evidence type="ECO:0000313" key="1">
    <source>
        <dbReference type="EMBL" id="PZL72487.1"/>
    </source>
</evidence>
<accession>A0A2W3Z7T5</accession>
<name>A0A2W3Z7T5_9ENTE</name>
<organism evidence="1 2">
    <name type="scientific">Enterococcus plantarum</name>
    <dbReference type="NCBI Taxonomy" id="1077675"/>
    <lineage>
        <taxon>Bacteria</taxon>
        <taxon>Bacillati</taxon>
        <taxon>Bacillota</taxon>
        <taxon>Bacilli</taxon>
        <taxon>Lactobacillales</taxon>
        <taxon>Enterococcaceae</taxon>
        <taxon>Enterococcus</taxon>
    </lineage>
</organism>
<proteinExistence type="predicted"/>
<dbReference type="Proteomes" id="UP000249828">
    <property type="component" value="Unassembled WGS sequence"/>
</dbReference>
<gene>
    <name evidence="1" type="ORF">CI088_10375</name>
</gene>
<sequence>MSNIEYFIEDQTVVHRKLIIVNSSKEDKLLKVLNQGELLKIVMIPKNTEKELIFEHLKVEDLEILEIK</sequence>
<protein>
    <submittedName>
        <fullName evidence="1">Uncharacterized protein</fullName>
    </submittedName>
</protein>
<dbReference type="RefSeq" id="WP_111248140.1">
    <property type="nucleotide sequence ID" value="NZ_PIEU01000083.1"/>
</dbReference>
<reference evidence="1 2" key="1">
    <citation type="submission" date="2017-11" db="EMBL/GenBank/DDBJ databases">
        <title>Draft genome sequence of Enterococcus plantarum TRW2 strain isolated from lettuce.</title>
        <authorList>
            <person name="Kim E.B."/>
            <person name="Marco M.L."/>
            <person name="Williams T.R."/>
            <person name="You I.H."/>
        </authorList>
    </citation>
    <scope>NUCLEOTIDE SEQUENCE [LARGE SCALE GENOMIC DNA]</scope>
    <source>
        <strain evidence="1 2">TRW2</strain>
    </source>
</reference>
<keyword evidence="2" id="KW-1185">Reference proteome</keyword>
<comment type="caution">
    <text evidence="1">The sequence shown here is derived from an EMBL/GenBank/DDBJ whole genome shotgun (WGS) entry which is preliminary data.</text>
</comment>
<dbReference type="AlphaFoldDB" id="A0A2W3Z7T5"/>